<name>A0A9P8AXN3_9AGAR</name>
<evidence type="ECO:0000313" key="3">
    <source>
        <dbReference type="Proteomes" id="UP000812287"/>
    </source>
</evidence>
<dbReference type="AlphaFoldDB" id="A0A9P8AXN3"/>
<feature type="compositionally biased region" description="Low complexity" evidence="1">
    <location>
        <begin position="48"/>
        <end position="59"/>
    </location>
</feature>
<sequence>MTSSINSSTASLPRPKTPSSDLDKGLKAWASQVLAKRRRNLLMKRRSSTASSGETSSMKSTDKWGPAPRIRKPRKWLPGTEWDENPEDDPYTPDRWDEPINDQDRSTDPRSTVTEGGSAEGRKWAPSTKWNEDPKDDPYEVDQWDDTSDEGESGPDGPYIRLLQ</sequence>
<protein>
    <submittedName>
        <fullName evidence="2">Uncharacterized protein</fullName>
    </submittedName>
</protein>
<reference evidence="2" key="1">
    <citation type="submission" date="2020-11" db="EMBL/GenBank/DDBJ databases">
        <title>Adaptations for nitrogen fixation in a non-lichenized fungal sporocarp promotes dispersal by wood-feeding termites.</title>
        <authorList>
            <consortium name="DOE Joint Genome Institute"/>
            <person name="Koch R.A."/>
            <person name="Yoon G."/>
            <person name="Arayal U."/>
            <person name="Lail K."/>
            <person name="Amirebrahimi M."/>
            <person name="Labutti K."/>
            <person name="Lipzen A."/>
            <person name="Riley R."/>
            <person name="Barry K."/>
            <person name="Henrissat B."/>
            <person name="Grigoriev I.V."/>
            <person name="Herr J.R."/>
            <person name="Aime M.C."/>
        </authorList>
    </citation>
    <scope>NUCLEOTIDE SEQUENCE</scope>
    <source>
        <strain evidence="2">MCA 3950</strain>
    </source>
</reference>
<organism evidence="2 3">
    <name type="scientific">Guyanagaster necrorhizus</name>
    <dbReference type="NCBI Taxonomy" id="856835"/>
    <lineage>
        <taxon>Eukaryota</taxon>
        <taxon>Fungi</taxon>
        <taxon>Dikarya</taxon>
        <taxon>Basidiomycota</taxon>
        <taxon>Agaricomycotina</taxon>
        <taxon>Agaricomycetes</taxon>
        <taxon>Agaricomycetidae</taxon>
        <taxon>Agaricales</taxon>
        <taxon>Marasmiineae</taxon>
        <taxon>Physalacriaceae</taxon>
        <taxon>Guyanagaster</taxon>
    </lineage>
</organism>
<feature type="compositionally biased region" description="Basic and acidic residues" evidence="1">
    <location>
        <begin position="92"/>
        <end position="108"/>
    </location>
</feature>
<feature type="compositionally biased region" description="Basic residues" evidence="1">
    <location>
        <begin position="35"/>
        <end position="47"/>
    </location>
</feature>
<gene>
    <name evidence="2" type="ORF">BT62DRAFT_916529</name>
</gene>
<feature type="compositionally biased region" description="Acidic residues" evidence="1">
    <location>
        <begin position="139"/>
        <end position="153"/>
    </location>
</feature>
<accession>A0A9P8AXN3</accession>
<feature type="compositionally biased region" description="Polar residues" evidence="1">
    <location>
        <begin position="1"/>
        <end position="11"/>
    </location>
</feature>
<proteinExistence type="predicted"/>
<evidence type="ECO:0000313" key="2">
    <source>
        <dbReference type="EMBL" id="KAG7451550.1"/>
    </source>
</evidence>
<feature type="compositionally biased region" description="Acidic residues" evidence="1">
    <location>
        <begin position="81"/>
        <end position="91"/>
    </location>
</feature>
<dbReference type="Proteomes" id="UP000812287">
    <property type="component" value="Unassembled WGS sequence"/>
</dbReference>
<dbReference type="EMBL" id="MU250525">
    <property type="protein sequence ID" value="KAG7451550.1"/>
    <property type="molecule type" value="Genomic_DNA"/>
</dbReference>
<feature type="region of interest" description="Disordered" evidence="1">
    <location>
        <begin position="1"/>
        <end position="164"/>
    </location>
</feature>
<keyword evidence="3" id="KW-1185">Reference proteome</keyword>
<dbReference type="GeneID" id="66106296"/>
<comment type="caution">
    <text evidence="2">The sequence shown here is derived from an EMBL/GenBank/DDBJ whole genome shotgun (WGS) entry which is preliminary data.</text>
</comment>
<dbReference type="RefSeq" id="XP_043045050.1">
    <property type="nucleotide sequence ID" value="XM_043183999.1"/>
</dbReference>
<evidence type="ECO:0000256" key="1">
    <source>
        <dbReference type="SAM" id="MobiDB-lite"/>
    </source>
</evidence>